<protein>
    <submittedName>
        <fullName evidence="2">Uncharacterized protein</fullName>
    </submittedName>
</protein>
<evidence type="ECO:0000313" key="2">
    <source>
        <dbReference type="EMBL" id="KAI4538635.1"/>
    </source>
</evidence>
<evidence type="ECO:0000256" key="1">
    <source>
        <dbReference type="SAM" id="MobiDB-lite"/>
    </source>
</evidence>
<keyword evidence="3" id="KW-1185">Reference proteome</keyword>
<name>A0AAD4U6U7_OVIAM</name>
<feature type="region of interest" description="Disordered" evidence="1">
    <location>
        <begin position="133"/>
        <end position="185"/>
    </location>
</feature>
<gene>
    <name evidence="2" type="ORF">MG293_012038</name>
</gene>
<proteinExistence type="predicted"/>
<organism evidence="2 3">
    <name type="scientific">Ovis ammon polii</name>
    <dbReference type="NCBI Taxonomy" id="230172"/>
    <lineage>
        <taxon>Eukaryota</taxon>
        <taxon>Metazoa</taxon>
        <taxon>Chordata</taxon>
        <taxon>Craniata</taxon>
        <taxon>Vertebrata</taxon>
        <taxon>Euteleostomi</taxon>
        <taxon>Mammalia</taxon>
        <taxon>Eutheria</taxon>
        <taxon>Laurasiatheria</taxon>
        <taxon>Artiodactyla</taxon>
        <taxon>Ruminantia</taxon>
        <taxon>Pecora</taxon>
        <taxon>Bovidae</taxon>
        <taxon>Caprinae</taxon>
        <taxon>Ovis</taxon>
    </lineage>
</organism>
<dbReference type="Proteomes" id="UP001214576">
    <property type="component" value="Unassembled WGS sequence"/>
</dbReference>
<evidence type="ECO:0000313" key="3">
    <source>
        <dbReference type="Proteomes" id="UP001214576"/>
    </source>
</evidence>
<dbReference type="EMBL" id="JAKZEL010000013">
    <property type="protein sequence ID" value="KAI4538635.1"/>
    <property type="molecule type" value="Genomic_DNA"/>
</dbReference>
<reference evidence="2" key="1">
    <citation type="submission" date="2022-03" db="EMBL/GenBank/DDBJ databases">
        <title>Genomic analyses of argali, domestic sheep and their hybrids provide insights into chromosomal evolution, heterosis and genetic basis of agronomic traits.</title>
        <authorList>
            <person name="Li M."/>
        </authorList>
    </citation>
    <scope>NUCLEOTIDE SEQUENCE</scope>
    <source>
        <strain evidence="2">CAU-MHL-2022a</strain>
        <tissue evidence="2">Skin</tissue>
    </source>
</reference>
<dbReference type="AlphaFoldDB" id="A0AAD4U6U7"/>
<accession>A0AAD4U6U7</accession>
<comment type="caution">
    <text evidence="2">The sequence shown here is derived from an EMBL/GenBank/DDBJ whole genome shotgun (WGS) entry which is preliminary data.</text>
</comment>
<sequence>MQADKVQSGRWLTEEEGLRVRTLPCVDAGSLKDCSKNFISDFWNLEQASMECTGLHPPVRKSLHGWNPSKGSTLPASGKVLVVEQCQRAIALQQFWGETIRARILMRIPFQGLGDRVENENCKTLNEKGNLLTGAAHPFRRPENQRLGSRRSRCSEKPTHGNQEQPTPAAAESPQALMKTWPKRK</sequence>